<gene>
    <name evidence="3" type="ORF">B0J11DRAFT_499781</name>
</gene>
<accession>A0A9P9I755</accession>
<reference evidence="3" key="1">
    <citation type="journal article" date="2021" name="Nat. Commun.">
        <title>Genetic determinants of endophytism in the Arabidopsis root mycobiome.</title>
        <authorList>
            <person name="Mesny F."/>
            <person name="Miyauchi S."/>
            <person name="Thiergart T."/>
            <person name="Pickel B."/>
            <person name="Atanasova L."/>
            <person name="Karlsson M."/>
            <person name="Huettel B."/>
            <person name="Barry K.W."/>
            <person name="Haridas S."/>
            <person name="Chen C."/>
            <person name="Bauer D."/>
            <person name="Andreopoulos W."/>
            <person name="Pangilinan J."/>
            <person name="LaButti K."/>
            <person name="Riley R."/>
            <person name="Lipzen A."/>
            <person name="Clum A."/>
            <person name="Drula E."/>
            <person name="Henrissat B."/>
            <person name="Kohler A."/>
            <person name="Grigoriev I.V."/>
            <person name="Martin F.M."/>
            <person name="Hacquard S."/>
        </authorList>
    </citation>
    <scope>NUCLEOTIDE SEQUENCE</scope>
    <source>
        <strain evidence="3">MPI-CAGE-CH-0243</strain>
    </source>
</reference>
<dbReference type="OrthoDB" id="3773350at2759"/>
<evidence type="ECO:0000313" key="4">
    <source>
        <dbReference type="Proteomes" id="UP000700596"/>
    </source>
</evidence>
<dbReference type="AlphaFoldDB" id="A0A9P9I755"/>
<dbReference type="EMBL" id="JAGMWT010000032">
    <property type="protein sequence ID" value="KAH7109472.1"/>
    <property type="molecule type" value="Genomic_DNA"/>
</dbReference>
<evidence type="ECO:0000256" key="1">
    <source>
        <dbReference type="SAM" id="MobiDB-lite"/>
    </source>
</evidence>
<dbReference type="Proteomes" id="UP000700596">
    <property type="component" value="Unassembled WGS sequence"/>
</dbReference>
<evidence type="ECO:0000313" key="3">
    <source>
        <dbReference type="EMBL" id="KAH7109472.1"/>
    </source>
</evidence>
<proteinExistence type="predicted"/>
<organism evidence="3 4">
    <name type="scientific">Dendryphion nanum</name>
    <dbReference type="NCBI Taxonomy" id="256645"/>
    <lineage>
        <taxon>Eukaryota</taxon>
        <taxon>Fungi</taxon>
        <taxon>Dikarya</taxon>
        <taxon>Ascomycota</taxon>
        <taxon>Pezizomycotina</taxon>
        <taxon>Dothideomycetes</taxon>
        <taxon>Pleosporomycetidae</taxon>
        <taxon>Pleosporales</taxon>
        <taxon>Torulaceae</taxon>
        <taxon>Dendryphion</taxon>
    </lineage>
</organism>
<feature type="region of interest" description="Disordered" evidence="1">
    <location>
        <begin position="236"/>
        <end position="306"/>
    </location>
</feature>
<name>A0A9P9I755_9PLEO</name>
<keyword evidence="2" id="KW-0732">Signal</keyword>
<feature type="region of interest" description="Disordered" evidence="1">
    <location>
        <begin position="485"/>
        <end position="519"/>
    </location>
</feature>
<feature type="compositionally biased region" description="Polar residues" evidence="1">
    <location>
        <begin position="492"/>
        <end position="510"/>
    </location>
</feature>
<feature type="compositionally biased region" description="Basic and acidic residues" evidence="1">
    <location>
        <begin position="202"/>
        <end position="215"/>
    </location>
</feature>
<evidence type="ECO:0000256" key="2">
    <source>
        <dbReference type="SAM" id="SignalP"/>
    </source>
</evidence>
<sequence>MIRIRFQIIFLSCYFLISQIFCGPSVSAPEFNGLNLIPYGGIKAPSTGHLEIRGVLGGRKKRYIFKREEPGRACCREKFCLSLLGEILDKDCKCQKCPIPKVPELSGKDCQDECPIPGTVKTPDGKGCCKPGEKQNPAGISCELDYDKKQKKGNCPEGSVLDPKEGPQDMNKPNPACTPDDEKNCPPGTVPQTRALANDNDPNIKKECGKPEPNDTKQCNPKKHYVHYDVYDDEGGTRVAKKRCKQTREYQQRKKSTRDKLKDWKQKKWDEEKPRKKAEQAEKEKQKQEQEQKKKDQNEKNEKKKGRMGQCFPLVALLMGSGMGPVAPSGTEHPYEWTTEYFDEGFVGSEEVMEYWPSDVEFEENVNVDIKAFQTNWIDAINGRILENTKHQNCPGSRKRCKRSTGEFSTVENATLPSPLQSIQAKYENNSRHEKRYWQTVVAAIASFVRTLAQVLPRAISQSIGRAVPRLANKGTDKLFQLARSGQGASGGTQSMKAAAQRISQSSSWKNCLRSGKPG</sequence>
<protein>
    <submittedName>
        <fullName evidence="3">Uncharacterized protein</fullName>
    </submittedName>
</protein>
<feature type="compositionally biased region" description="Basic and acidic residues" evidence="1">
    <location>
        <begin position="246"/>
        <end position="302"/>
    </location>
</feature>
<feature type="region of interest" description="Disordered" evidence="1">
    <location>
        <begin position="151"/>
        <end position="222"/>
    </location>
</feature>
<feature type="chain" id="PRO_5040172861" evidence="2">
    <location>
        <begin position="23"/>
        <end position="519"/>
    </location>
</feature>
<keyword evidence="4" id="KW-1185">Reference proteome</keyword>
<feature type="signal peptide" evidence="2">
    <location>
        <begin position="1"/>
        <end position="22"/>
    </location>
</feature>
<comment type="caution">
    <text evidence="3">The sequence shown here is derived from an EMBL/GenBank/DDBJ whole genome shotgun (WGS) entry which is preliminary data.</text>
</comment>